<evidence type="ECO:0000256" key="1">
    <source>
        <dbReference type="SAM" id="Phobius"/>
    </source>
</evidence>
<feature type="transmembrane region" description="Helical" evidence="1">
    <location>
        <begin position="6"/>
        <end position="28"/>
    </location>
</feature>
<keyword evidence="1" id="KW-0472">Membrane</keyword>
<organism evidence="2 3">
    <name type="scientific">Niveibacterium umoris</name>
    <dbReference type="NCBI Taxonomy" id="1193620"/>
    <lineage>
        <taxon>Bacteria</taxon>
        <taxon>Pseudomonadati</taxon>
        <taxon>Pseudomonadota</taxon>
        <taxon>Betaproteobacteria</taxon>
        <taxon>Rhodocyclales</taxon>
        <taxon>Rhodocyclaceae</taxon>
        <taxon>Niveibacterium</taxon>
    </lineage>
</organism>
<proteinExistence type="predicted"/>
<dbReference type="Proteomes" id="UP000561045">
    <property type="component" value="Unassembled WGS sequence"/>
</dbReference>
<comment type="caution">
    <text evidence="2">The sequence shown here is derived from an EMBL/GenBank/DDBJ whole genome shotgun (WGS) entry which is preliminary data.</text>
</comment>
<keyword evidence="1" id="KW-1133">Transmembrane helix</keyword>
<name>A0A840BCY8_9RHOO</name>
<protein>
    <submittedName>
        <fullName evidence="2">Uncharacterized protein</fullName>
    </submittedName>
</protein>
<reference evidence="2 3" key="1">
    <citation type="submission" date="2020-08" db="EMBL/GenBank/DDBJ databases">
        <title>Genomic Encyclopedia of Type Strains, Phase IV (KMG-IV): sequencing the most valuable type-strain genomes for metagenomic binning, comparative biology and taxonomic classification.</title>
        <authorList>
            <person name="Goeker M."/>
        </authorList>
    </citation>
    <scope>NUCLEOTIDE SEQUENCE [LARGE SCALE GENOMIC DNA]</scope>
    <source>
        <strain evidence="2 3">DSM 106739</strain>
    </source>
</reference>
<accession>A0A840BCY8</accession>
<gene>
    <name evidence="2" type="ORF">GGR36_000689</name>
</gene>
<sequence>MSLPIALQIYLLAAVVSFAVAGLIHVLVRVLEATRSAGGDKNGGAQPGFATASAGGGVTPAQVAAIAAALSEVLGDARIVRIEPAEGRHNWVTGARSALHDSHHLARSPGRSANQ</sequence>
<evidence type="ECO:0000313" key="2">
    <source>
        <dbReference type="EMBL" id="MBB4011381.1"/>
    </source>
</evidence>
<evidence type="ECO:0000313" key="3">
    <source>
        <dbReference type="Proteomes" id="UP000561045"/>
    </source>
</evidence>
<dbReference type="EMBL" id="JACIET010000001">
    <property type="protein sequence ID" value="MBB4011381.1"/>
    <property type="molecule type" value="Genomic_DNA"/>
</dbReference>
<dbReference type="AlphaFoldDB" id="A0A840BCY8"/>
<keyword evidence="1" id="KW-0812">Transmembrane</keyword>
<dbReference type="RefSeq" id="WP_183631884.1">
    <property type="nucleotide sequence ID" value="NZ_BAABLE010000011.1"/>
</dbReference>
<keyword evidence="3" id="KW-1185">Reference proteome</keyword>